<reference evidence="1 2" key="1">
    <citation type="journal article" date="2013" name="Curr. Biol.">
        <title>The Genome of the Foraminiferan Reticulomyxa filosa.</title>
        <authorList>
            <person name="Glockner G."/>
            <person name="Hulsmann N."/>
            <person name="Schleicher M."/>
            <person name="Noegel A.A."/>
            <person name="Eichinger L."/>
            <person name="Gallinger C."/>
            <person name="Pawlowski J."/>
            <person name="Sierra R."/>
            <person name="Euteneuer U."/>
            <person name="Pillet L."/>
            <person name="Moustafa A."/>
            <person name="Platzer M."/>
            <person name="Groth M."/>
            <person name="Szafranski K."/>
            <person name="Schliwa M."/>
        </authorList>
    </citation>
    <scope>NUCLEOTIDE SEQUENCE [LARGE SCALE GENOMIC DNA]</scope>
</reference>
<gene>
    <name evidence="1" type="ORF">RFI_07174</name>
</gene>
<dbReference type="AlphaFoldDB" id="X6NVC0"/>
<keyword evidence="2" id="KW-1185">Reference proteome</keyword>
<proteinExistence type="predicted"/>
<dbReference type="EMBL" id="ASPP01005759">
    <property type="protein sequence ID" value="ETO29946.1"/>
    <property type="molecule type" value="Genomic_DNA"/>
</dbReference>
<sequence>MKLTDNEDDKVKAYVEISPKTNENITETLDFKKHWSLNWKRANLQAASMVEEMMSNKEQGLIIVAKNSEQQENNNNLSNSNNGIPLPVSLIGKKVEKIQFEEYWMCVIKDECIVLNGICIDGNIYVD</sequence>
<accession>X6NVC0</accession>
<name>X6NVC0_RETFI</name>
<evidence type="ECO:0000313" key="2">
    <source>
        <dbReference type="Proteomes" id="UP000023152"/>
    </source>
</evidence>
<comment type="caution">
    <text evidence="1">The sequence shown here is derived from an EMBL/GenBank/DDBJ whole genome shotgun (WGS) entry which is preliminary data.</text>
</comment>
<organism evidence="1 2">
    <name type="scientific">Reticulomyxa filosa</name>
    <dbReference type="NCBI Taxonomy" id="46433"/>
    <lineage>
        <taxon>Eukaryota</taxon>
        <taxon>Sar</taxon>
        <taxon>Rhizaria</taxon>
        <taxon>Retaria</taxon>
        <taxon>Foraminifera</taxon>
        <taxon>Monothalamids</taxon>
        <taxon>Reticulomyxidae</taxon>
        <taxon>Reticulomyxa</taxon>
    </lineage>
</organism>
<dbReference type="Proteomes" id="UP000023152">
    <property type="component" value="Unassembled WGS sequence"/>
</dbReference>
<protein>
    <submittedName>
        <fullName evidence="1">Uncharacterized protein</fullName>
    </submittedName>
</protein>
<evidence type="ECO:0000313" key="1">
    <source>
        <dbReference type="EMBL" id="ETO29946.1"/>
    </source>
</evidence>